<dbReference type="HOGENOM" id="CLU_034145_0_0_1"/>
<dbReference type="AlphaFoldDB" id="K3YYS0"/>
<keyword evidence="3" id="KW-0809">Transit peptide</keyword>
<dbReference type="Gramene" id="KQL31589">
    <property type="protein sequence ID" value="KQL31589"/>
    <property type="gene ID" value="SETIT_019426mg"/>
</dbReference>
<evidence type="ECO:0000313" key="4">
    <source>
        <dbReference type="EnsemblPlants" id="KQL31589"/>
    </source>
</evidence>
<organism evidence="4 5">
    <name type="scientific">Setaria italica</name>
    <name type="common">Foxtail millet</name>
    <name type="synonym">Panicum italicum</name>
    <dbReference type="NCBI Taxonomy" id="4555"/>
    <lineage>
        <taxon>Eukaryota</taxon>
        <taxon>Viridiplantae</taxon>
        <taxon>Streptophyta</taxon>
        <taxon>Embryophyta</taxon>
        <taxon>Tracheophyta</taxon>
        <taxon>Spermatophyta</taxon>
        <taxon>Magnoliopsida</taxon>
        <taxon>Liliopsida</taxon>
        <taxon>Poales</taxon>
        <taxon>Poaceae</taxon>
        <taxon>PACMAD clade</taxon>
        <taxon>Panicoideae</taxon>
        <taxon>Panicodae</taxon>
        <taxon>Paniceae</taxon>
        <taxon>Cenchrinae</taxon>
        <taxon>Setaria</taxon>
    </lineage>
</organism>
<dbReference type="EnsemblPlants" id="KQL31589">
    <property type="protein sequence ID" value="KQL31589"/>
    <property type="gene ID" value="SETIT_019426mg"/>
</dbReference>
<dbReference type="GO" id="GO:0009658">
    <property type="term" value="P:chloroplast organization"/>
    <property type="evidence" value="ECO:0000318"/>
    <property type="project" value="GO_Central"/>
</dbReference>
<dbReference type="eggNOG" id="KOG1267">
    <property type="taxonomic scope" value="Eukaryota"/>
</dbReference>
<dbReference type="Gene3D" id="1.25.70.10">
    <property type="entry name" value="Transcription termination factor 3, mitochondrial"/>
    <property type="match status" value="1"/>
</dbReference>
<protein>
    <submittedName>
        <fullName evidence="4">Uncharacterized protein</fullName>
    </submittedName>
</protein>
<dbReference type="InterPro" id="IPR003690">
    <property type="entry name" value="MTERF"/>
</dbReference>
<dbReference type="EMBL" id="AGNK02000559">
    <property type="status" value="NOT_ANNOTATED_CDS"/>
    <property type="molecule type" value="Genomic_DNA"/>
</dbReference>
<dbReference type="PANTHER" id="PTHR13068">
    <property type="entry name" value="CGI-12 PROTEIN-RELATED"/>
    <property type="match status" value="1"/>
</dbReference>
<accession>K3YYS0</accession>
<reference evidence="5" key="1">
    <citation type="journal article" date="2012" name="Nat. Biotechnol.">
        <title>Reference genome sequence of the model plant Setaria.</title>
        <authorList>
            <person name="Bennetzen J.L."/>
            <person name="Schmutz J."/>
            <person name="Wang H."/>
            <person name="Percifield R."/>
            <person name="Hawkins J."/>
            <person name="Pontaroli A.C."/>
            <person name="Estep M."/>
            <person name="Feng L."/>
            <person name="Vaughn J.N."/>
            <person name="Grimwood J."/>
            <person name="Jenkins J."/>
            <person name="Barry K."/>
            <person name="Lindquist E."/>
            <person name="Hellsten U."/>
            <person name="Deshpande S."/>
            <person name="Wang X."/>
            <person name="Wu X."/>
            <person name="Mitros T."/>
            <person name="Triplett J."/>
            <person name="Yang X."/>
            <person name="Ye C.Y."/>
            <person name="Mauro-Herrera M."/>
            <person name="Wang L."/>
            <person name="Li P."/>
            <person name="Sharma M."/>
            <person name="Sharma R."/>
            <person name="Ronald P.C."/>
            <person name="Panaud O."/>
            <person name="Kellogg E.A."/>
            <person name="Brutnell T.P."/>
            <person name="Doust A.N."/>
            <person name="Tuskan G.A."/>
            <person name="Rokhsar D."/>
            <person name="Devos K.M."/>
        </authorList>
    </citation>
    <scope>NUCLEOTIDE SEQUENCE [LARGE SCALE GENOMIC DNA]</scope>
    <source>
        <strain evidence="5">cv. Yugu1</strain>
    </source>
</reference>
<dbReference type="STRING" id="4555.K3YYS0"/>
<proteinExistence type="inferred from homology"/>
<dbReference type="GO" id="GO:0006353">
    <property type="term" value="P:DNA-templated transcription termination"/>
    <property type="evidence" value="ECO:0007669"/>
    <property type="project" value="UniProtKB-KW"/>
</dbReference>
<name>K3YYS0_SETIT</name>
<evidence type="ECO:0000313" key="5">
    <source>
        <dbReference type="Proteomes" id="UP000004995"/>
    </source>
</evidence>
<dbReference type="InParanoid" id="K3YYS0"/>
<dbReference type="PANTHER" id="PTHR13068:SF144">
    <property type="entry name" value="MITOCHONDRIAL TRANSCRIPTION TERMINATION FACTOR FAMILY PROTEIN"/>
    <property type="match status" value="1"/>
</dbReference>
<dbReference type="SMART" id="SM00733">
    <property type="entry name" value="Mterf"/>
    <property type="match status" value="2"/>
</dbReference>
<dbReference type="GO" id="GO:0009507">
    <property type="term" value="C:chloroplast"/>
    <property type="evidence" value="ECO:0000318"/>
    <property type="project" value="GO_Central"/>
</dbReference>
<sequence>PSARIAAAASPCGRIPSQCCASETISSPASAPPSLSTTTAASPPARFAAEEYLVATCGLTPAQAVKASKWLAHLKSPAKPDAVLSFLAGVGLAKDDIAAGIARHPKLLCYKILGIGLTPSQISRLISIVPNIFVGPSMISRLQFYISSMGSFDMLHCALQRSPYLLAQNLEQVLERVKETVACAAKLGVLRNTGMFKNALWAVYCVGPESVGAKLDLVKATLGCSEAVLALAVRKAPQILRMSQGKLSRTVKFLNVDAGFKLQYILHRPQILGYSLQRRLMPRHYFINILKAKGLVKENIDFYSAVCVSEKGFVQRFIDPHSKTIPGIADAYATACSGKIPRDIKM</sequence>
<reference evidence="4" key="2">
    <citation type="submission" date="2018-08" db="UniProtKB">
        <authorList>
            <consortium name="EnsemblPlants"/>
        </authorList>
    </citation>
    <scope>IDENTIFICATION</scope>
    <source>
        <strain evidence="4">Yugu1</strain>
    </source>
</reference>
<evidence type="ECO:0000256" key="3">
    <source>
        <dbReference type="ARBA" id="ARBA00022946"/>
    </source>
</evidence>
<keyword evidence="5" id="KW-1185">Reference proteome</keyword>
<keyword evidence="2" id="KW-0805">Transcription regulation</keyword>
<comment type="similarity">
    <text evidence="1">Belongs to the mTERF family.</text>
</comment>
<dbReference type="GO" id="GO:0003676">
    <property type="term" value="F:nucleic acid binding"/>
    <property type="evidence" value="ECO:0007669"/>
    <property type="project" value="InterPro"/>
</dbReference>
<dbReference type="Pfam" id="PF02536">
    <property type="entry name" value="mTERF"/>
    <property type="match status" value="1"/>
</dbReference>
<dbReference type="FunFam" id="1.25.70.10:FF:000001">
    <property type="entry name" value="Mitochondrial transcription termination factor-like"/>
    <property type="match status" value="1"/>
</dbReference>
<keyword evidence="2" id="KW-0804">Transcription</keyword>
<evidence type="ECO:0000256" key="2">
    <source>
        <dbReference type="ARBA" id="ARBA00022472"/>
    </source>
</evidence>
<dbReference type="InterPro" id="IPR038538">
    <property type="entry name" value="MTERF_sf"/>
</dbReference>
<dbReference type="Proteomes" id="UP000004995">
    <property type="component" value="Unassembled WGS sequence"/>
</dbReference>
<evidence type="ECO:0000256" key="1">
    <source>
        <dbReference type="ARBA" id="ARBA00007692"/>
    </source>
</evidence>
<dbReference type="OMA" id="QFYLSFM"/>
<keyword evidence="2" id="KW-0806">Transcription termination</keyword>